<gene>
    <name evidence="1" type="ORF">COT65_01580</name>
</gene>
<dbReference type="AlphaFoldDB" id="A0A2H0WMQ1"/>
<dbReference type="Gene3D" id="3.30.2310.20">
    <property type="entry name" value="RelE-like"/>
    <property type="match status" value="1"/>
</dbReference>
<comment type="caution">
    <text evidence="1">The sequence shown here is derived from an EMBL/GenBank/DDBJ whole genome shotgun (WGS) entry which is preliminary data.</text>
</comment>
<organism evidence="1 2">
    <name type="scientific">Candidatus Shapirobacteria bacterium CG09_land_8_20_14_0_10_47_13</name>
    <dbReference type="NCBI Taxonomy" id="1974481"/>
    <lineage>
        <taxon>Bacteria</taxon>
        <taxon>Candidatus Shapironibacteriota</taxon>
    </lineage>
</organism>
<dbReference type="InterPro" id="IPR035093">
    <property type="entry name" value="RelE/ParE_toxin_dom_sf"/>
</dbReference>
<name>A0A2H0WMQ1_9BACT</name>
<evidence type="ECO:0000313" key="2">
    <source>
        <dbReference type="Proteomes" id="UP000230033"/>
    </source>
</evidence>
<proteinExistence type="predicted"/>
<accession>A0A2H0WMQ1</accession>
<dbReference type="EMBL" id="PEZJ01000020">
    <property type="protein sequence ID" value="PIS13913.1"/>
    <property type="molecule type" value="Genomic_DNA"/>
</dbReference>
<evidence type="ECO:0008006" key="3">
    <source>
        <dbReference type="Google" id="ProtNLM"/>
    </source>
</evidence>
<dbReference type="SUPFAM" id="SSF143011">
    <property type="entry name" value="RelE-like"/>
    <property type="match status" value="1"/>
</dbReference>
<sequence>MYQIKFTPRGERAFRKLPQFIQKLIKNKLFFYASQEDPLKFAKPLINLPPSTHRFRIGKYRASFFVKEKTIFIEEISIRGKAYRRW</sequence>
<reference evidence="2" key="1">
    <citation type="submission" date="2017-09" db="EMBL/GenBank/DDBJ databases">
        <title>Depth-based differentiation of microbial function through sediment-hosted aquifers and enrichment of novel symbionts in the deep terrestrial subsurface.</title>
        <authorList>
            <person name="Probst A.J."/>
            <person name="Ladd B."/>
            <person name="Jarett J.K."/>
            <person name="Geller-Mcgrath D.E."/>
            <person name="Sieber C.M.K."/>
            <person name="Emerson J.B."/>
            <person name="Anantharaman K."/>
            <person name="Thomas B.C."/>
            <person name="Malmstrom R."/>
            <person name="Stieglmeier M."/>
            <person name="Klingl A."/>
            <person name="Woyke T."/>
            <person name="Ryan C.M."/>
            <person name="Banfield J.F."/>
        </authorList>
    </citation>
    <scope>NUCLEOTIDE SEQUENCE [LARGE SCALE GENOMIC DNA]</scope>
</reference>
<protein>
    <recommendedName>
        <fullName evidence="3">Type II toxin-antitoxin system RelE/ParE family toxin</fullName>
    </recommendedName>
</protein>
<dbReference type="Proteomes" id="UP000230033">
    <property type="component" value="Unassembled WGS sequence"/>
</dbReference>
<evidence type="ECO:0000313" key="1">
    <source>
        <dbReference type="EMBL" id="PIS13913.1"/>
    </source>
</evidence>